<gene>
    <name evidence="1" type="ORF">RM533_07495</name>
</gene>
<reference evidence="1 2" key="1">
    <citation type="submission" date="2023-09" db="EMBL/GenBank/DDBJ databases">
        <authorList>
            <person name="Rey-Velasco X."/>
        </authorList>
    </citation>
    <scope>NUCLEOTIDE SEQUENCE [LARGE SCALE GENOMIC DNA]</scope>
    <source>
        <strain evidence="1 2">F390</strain>
    </source>
</reference>
<dbReference type="Proteomes" id="UP001259803">
    <property type="component" value="Unassembled WGS sequence"/>
</dbReference>
<dbReference type="RefSeq" id="WP_311340605.1">
    <property type="nucleotide sequence ID" value="NZ_JAVRHS010000004.1"/>
</dbReference>
<evidence type="ECO:0000313" key="2">
    <source>
        <dbReference type="Proteomes" id="UP001259803"/>
    </source>
</evidence>
<accession>A0ABU2ZKC8</accession>
<name>A0ABU2ZKC8_9SPHN</name>
<sequence>MQGIYSLKDQAPAYDSLRYTNATRPVVPEAVAIQLNPTPLPRTFTVLAR</sequence>
<evidence type="ECO:0000313" key="1">
    <source>
        <dbReference type="EMBL" id="MDT0576029.1"/>
    </source>
</evidence>
<keyword evidence="2" id="KW-1185">Reference proteome</keyword>
<protein>
    <submittedName>
        <fullName evidence="1">Uncharacterized protein</fullName>
    </submittedName>
</protein>
<dbReference type="EMBL" id="JAVRHS010000004">
    <property type="protein sequence ID" value="MDT0576029.1"/>
    <property type="molecule type" value="Genomic_DNA"/>
</dbReference>
<proteinExistence type="predicted"/>
<comment type="caution">
    <text evidence="1">The sequence shown here is derived from an EMBL/GenBank/DDBJ whole genome shotgun (WGS) entry which is preliminary data.</text>
</comment>
<organism evidence="1 2">
    <name type="scientific">Croceicoccus esteveae</name>
    <dbReference type="NCBI Taxonomy" id="3075597"/>
    <lineage>
        <taxon>Bacteria</taxon>
        <taxon>Pseudomonadati</taxon>
        <taxon>Pseudomonadota</taxon>
        <taxon>Alphaproteobacteria</taxon>
        <taxon>Sphingomonadales</taxon>
        <taxon>Erythrobacteraceae</taxon>
        <taxon>Croceicoccus</taxon>
    </lineage>
</organism>